<gene>
    <name evidence="6" type="primary">aroQ</name>
    <name evidence="6" type="ORF">ACFP1Z_12000</name>
</gene>
<keyword evidence="7" id="KW-1185">Reference proteome</keyword>
<evidence type="ECO:0000256" key="2">
    <source>
        <dbReference type="ARBA" id="ARBA00012404"/>
    </source>
</evidence>
<protein>
    <recommendedName>
        <fullName evidence="2">chorismate mutase</fullName>
        <ecNumber evidence="2">5.4.99.5</ecNumber>
    </recommendedName>
</protein>
<dbReference type="PANTHER" id="PTHR38041:SF2">
    <property type="entry name" value="SECRETED CHORISMATE MUTASE"/>
    <property type="match status" value="1"/>
</dbReference>
<proteinExistence type="predicted"/>
<evidence type="ECO:0000256" key="3">
    <source>
        <dbReference type="ARBA" id="ARBA00022729"/>
    </source>
</evidence>
<comment type="pathway">
    <text evidence="1">Metabolic intermediate biosynthesis; prephenate biosynthesis; prephenate from chorismate: step 1/1.</text>
</comment>
<dbReference type="NCBIfam" id="TIGR01806">
    <property type="entry name" value="CM_mono2"/>
    <property type="match status" value="1"/>
</dbReference>
<dbReference type="PANTHER" id="PTHR38041">
    <property type="entry name" value="CHORISMATE MUTASE"/>
    <property type="match status" value="1"/>
</dbReference>
<accession>A0ABW0Z074</accession>
<comment type="caution">
    <text evidence="6">The sequence shown here is derived from an EMBL/GenBank/DDBJ whole genome shotgun (WGS) entry which is preliminary data.</text>
</comment>
<dbReference type="RefSeq" id="WP_390316080.1">
    <property type="nucleotide sequence ID" value="NZ_JBHSPB010000006.1"/>
</dbReference>
<keyword evidence="3" id="KW-0732">Signal</keyword>
<dbReference type="EMBL" id="JBHSPB010000006">
    <property type="protein sequence ID" value="MFC5720889.1"/>
    <property type="molecule type" value="Genomic_DNA"/>
</dbReference>
<dbReference type="InterPro" id="IPR036979">
    <property type="entry name" value="CM_dom_sf"/>
</dbReference>
<dbReference type="Gene3D" id="1.20.59.10">
    <property type="entry name" value="Chorismate mutase"/>
    <property type="match status" value="1"/>
</dbReference>
<dbReference type="InterPro" id="IPR051331">
    <property type="entry name" value="Chorismate_mutase-related"/>
</dbReference>
<evidence type="ECO:0000256" key="1">
    <source>
        <dbReference type="ARBA" id="ARBA00004817"/>
    </source>
</evidence>
<evidence type="ECO:0000313" key="6">
    <source>
        <dbReference type="EMBL" id="MFC5720889.1"/>
    </source>
</evidence>
<dbReference type="SUPFAM" id="SSF48600">
    <property type="entry name" value="Chorismate mutase II"/>
    <property type="match status" value="1"/>
</dbReference>
<evidence type="ECO:0000259" key="5">
    <source>
        <dbReference type="PROSITE" id="PS51168"/>
    </source>
</evidence>
<dbReference type="SMART" id="SM00830">
    <property type="entry name" value="CM_2"/>
    <property type="match status" value="1"/>
</dbReference>
<dbReference type="EC" id="5.4.99.5" evidence="2"/>
<dbReference type="Proteomes" id="UP001596083">
    <property type="component" value="Unassembled WGS sequence"/>
</dbReference>
<feature type="domain" description="Chorismate mutase" evidence="5">
    <location>
        <begin position="1"/>
        <end position="81"/>
    </location>
</feature>
<dbReference type="InterPro" id="IPR036263">
    <property type="entry name" value="Chorismate_II_sf"/>
</dbReference>
<sequence>MESTRAFGVLARLAARRVLTADRVAAAKWVSGRSIDDPARERQVLDAVDVRARELGIDRADARRIIGDQIEASKLVQRRLHEHWRNNPREAPTAGPDLGRVREEISRIDAELLTALRRARPVPAAAGAAGACARTRADVAGELLLGDPYRQGLRRALRGLCGTRDPGASPDGR</sequence>
<dbReference type="Pfam" id="PF01817">
    <property type="entry name" value="CM_2"/>
    <property type="match status" value="1"/>
</dbReference>
<dbReference type="GO" id="GO:0004106">
    <property type="term" value="F:chorismate mutase activity"/>
    <property type="evidence" value="ECO:0007669"/>
    <property type="project" value="UniProtKB-EC"/>
</dbReference>
<evidence type="ECO:0000256" key="4">
    <source>
        <dbReference type="ARBA" id="ARBA00023235"/>
    </source>
</evidence>
<evidence type="ECO:0000313" key="7">
    <source>
        <dbReference type="Proteomes" id="UP001596083"/>
    </source>
</evidence>
<name>A0ABW0Z074_9ACTN</name>
<dbReference type="PROSITE" id="PS51168">
    <property type="entry name" value="CHORISMATE_MUT_2"/>
    <property type="match status" value="1"/>
</dbReference>
<keyword evidence="4 6" id="KW-0413">Isomerase</keyword>
<organism evidence="6 7">
    <name type="scientific">Streptomyces gamaensis</name>
    <dbReference type="NCBI Taxonomy" id="1763542"/>
    <lineage>
        <taxon>Bacteria</taxon>
        <taxon>Bacillati</taxon>
        <taxon>Actinomycetota</taxon>
        <taxon>Actinomycetes</taxon>
        <taxon>Kitasatosporales</taxon>
        <taxon>Streptomycetaceae</taxon>
        <taxon>Streptomyces</taxon>
    </lineage>
</organism>
<reference evidence="7" key="1">
    <citation type="journal article" date="2019" name="Int. J. Syst. Evol. Microbiol.">
        <title>The Global Catalogue of Microorganisms (GCM) 10K type strain sequencing project: providing services to taxonomists for standard genome sequencing and annotation.</title>
        <authorList>
            <consortium name="The Broad Institute Genomics Platform"/>
            <consortium name="The Broad Institute Genome Sequencing Center for Infectious Disease"/>
            <person name="Wu L."/>
            <person name="Ma J."/>
        </authorList>
    </citation>
    <scope>NUCLEOTIDE SEQUENCE [LARGE SCALE GENOMIC DNA]</scope>
    <source>
        <strain evidence="7">CGMCC 4.7304</strain>
    </source>
</reference>
<dbReference type="InterPro" id="IPR008240">
    <property type="entry name" value="Chorismate_mutase_periplasmic"/>
</dbReference>
<dbReference type="InterPro" id="IPR002701">
    <property type="entry name" value="CM_II_prokaryot"/>
</dbReference>